<sequence length="86" mass="9884">MGDKEPHQLHIEQESRTHMRIQPTDQTSIAPVYSEQLRSNSGARYQRVTTYSVMKSVSEVVLANPKSPILRSQFAFRNKLLGLRSR</sequence>
<dbReference type="AlphaFoldDB" id="A0A9J5Y168"/>
<evidence type="ECO:0000313" key="3">
    <source>
        <dbReference type="Proteomes" id="UP000824120"/>
    </source>
</evidence>
<accession>A0A9J5Y168</accession>
<feature type="non-terminal residue" evidence="2">
    <location>
        <position position="86"/>
    </location>
</feature>
<feature type="region of interest" description="Disordered" evidence="1">
    <location>
        <begin position="1"/>
        <end position="35"/>
    </location>
</feature>
<keyword evidence="3" id="KW-1185">Reference proteome</keyword>
<organism evidence="2 3">
    <name type="scientific">Solanum commersonii</name>
    <name type="common">Commerson's wild potato</name>
    <name type="synonym">Commerson's nightshade</name>
    <dbReference type="NCBI Taxonomy" id="4109"/>
    <lineage>
        <taxon>Eukaryota</taxon>
        <taxon>Viridiplantae</taxon>
        <taxon>Streptophyta</taxon>
        <taxon>Embryophyta</taxon>
        <taxon>Tracheophyta</taxon>
        <taxon>Spermatophyta</taxon>
        <taxon>Magnoliopsida</taxon>
        <taxon>eudicotyledons</taxon>
        <taxon>Gunneridae</taxon>
        <taxon>Pentapetalae</taxon>
        <taxon>asterids</taxon>
        <taxon>lamiids</taxon>
        <taxon>Solanales</taxon>
        <taxon>Solanaceae</taxon>
        <taxon>Solanoideae</taxon>
        <taxon>Solaneae</taxon>
        <taxon>Solanum</taxon>
    </lineage>
</organism>
<gene>
    <name evidence="2" type="ORF">H5410_043786</name>
</gene>
<name>A0A9J5Y168_SOLCO</name>
<reference evidence="2 3" key="1">
    <citation type="submission" date="2020-09" db="EMBL/GenBank/DDBJ databases">
        <title>De no assembly of potato wild relative species, Solanum commersonii.</title>
        <authorList>
            <person name="Cho K."/>
        </authorList>
    </citation>
    <scope>NUCLEOTIDE SEQUENCE [LARGE SCALE GENOMIC DNA]</scope>
    <source>
        <strain evidence="2">LZ3.2</strain>
        <tissue evidence="2">Leaf</tissue>
    </source>
</reference>
<dbReference type="EMBL" id="JACXVP010000008">
    <property type="protein sequence ID" value="KAG5593272.1"/>
    <property type="molecule type" value="Genomic_DNA"/>
</dbReference>
<comment type="caution">
    <text evidence="2">The sequence shown here is derived from an EMBL/GenBank/DDBJ whole genome shotgun (WGS) entry which is preliminary data.</text>
</comment>
<evidence type="ECO:0000313" key="2">
    <source>
        <dbReference type="EMBL" id="KAG5593272.1"/>
    </source>
</evidence>
<feature type="compositionally biased region" description="Basic and acidic residues" evidence="1">
    <location>
        <begin position="1"/>
        <end position="17"/>
    </location>
</feature>
<dbReference type="Proteomes" id="UP000824120">
    <property type="component" value="Chromosome 8"/>
</dbReference>
<proteinExistence type="predicted"/>
<protein>
    <submittedName>
        <fullName evidence="2">Uncharacterized protein</fullName>
    </submittedName>
</protein>
<evidence type="ECO:0000256" key="1">
    <source>
        <dbReference type="SAM" id="MobiDB-lite"/>
    </source>
</evidence>
<dbReference type="OrthoDB" id="5594997at2759"/>